<comment type="caution">
    <text evidence="2">The sequence shown here is derived from an EMBL/GenBank/DDBJ whole genome shotgun (WGS) entry which is preliminary data.</text>
</comment>
<dbReference type="AlphaFoldDB" id="A0A427YCM3"/>
<dbReference type="SUPFAM" id="SSF53474">
    <property type="entry name" value="alpha/beta-Hydrolases"/>
    <property type="match status" value="1"/>
</dbReference>
<proteinExistence type="predicted"/>
<evidence type="ECO:0000256" key="1">
    <source>
        <dbReference type="SAM" id="MobiDB-lite"/>
    </source>
</evidence>
<name>A0A427YCM3_9TREE</name>
<evidence type="ECO:0000313" key="2">
    <source>
        <dbReference type="EMBL" id="RSH88816.1"/>
    </source>
</evidence>
<keyword evidence="3" id="KW-1185">Reference proteome</keyword>
<evidence type="ECO:0000313" key="3">
    <source>
        <dbReference type="Proteomes" id="UP000279259"/>
    </source>
</evidence>
<reference evidence="2 3" key="1">
    <citation type="submission" date="2018-11" db="EMBL/GenBank/DDBJ databases">
        <title>Genome sequence of Saitozyma podzolica DSM 27192.</title>
        <authorList>
            <person name="Aliyu H."/>
            <person name="Gorte O."/>
            <person name="Ochsenreither K."/>
        </authorList>
    </citation>
    <scope>NUCLEOTIDE SEQUENCE [LARGE SCALE GENOMIC DNA]</scope>
    <source>
        <strain evidence="2 3">DSM 27192</strain>
    </source>
</reference>
<dbReference type="STRING" id="1890683.A0A427YCM3"/>
<dbReference type="Gene3D" id="3.40.50.1820">
    <property type="entry name" value="alpha/beta hydrolase"/>
    <property type="match status" value="1"/>
</dbReference>
<accession>A0A427YCM3</accession>
<dbReference type="EMBL" id="RSCD01000016">
    <property type="protein sequence ID" value="RSH88816.1"/>
    <property type="molecule type" value="Genomic_DNA"/>
</dbReference>
<feature type="region of interest" description="Disordered" evidence="1">
    <location>
        <begin position="385"/>
        <end position="406"/>
    </location>
</feature>
<dbReference type="InterPro" id="IPR029058">
    <property type="entry name" value="AB_hydrolase_fold"/>
</dbReference>
<organism evidence="2 3">
    <name type="scientific">Saitozyma podzolica</name>
    <dbReference type="NCBI Taxonomy" id="1890683"/>
    <lineage>
        <taxon>Eukaryota</taxon>
        <taxon>Fungi</taxon>
        <taxon>Dikarya</taxon>
        <taxon>Basidiomycota</taxon>
        <taxon>Agaricomycotina</taxon>
        <taxon>Tremellomycetes</taxon>
        <taxon>Tremellales</taxon>
        <taxon>Trimorphomycetaceae</taxon>
        <taxon>Saitozyma</taxon>
    </lineage>
</organism>
<sequence length="406" mass="44119">MSPSALSDPPAYLSGAKFNRRITCPRTRLPVSFSDTGDPRGVPLLWILPSGGDPGGPLEDRIRISCLLIESVLEHLEVKLAHLLATSAGIYYALHLLTHQPHIFLTGLAPPPRVYLIAPWSPLLPSDHPDYYNSIFPWIPEKLITTQHMTLPALLKVSRGAASWWNTGLTTAWNGFEYAKSLLPGALAPAHEIPVPDGSTGVIVPELPAPRKSSSEPQVDEESEEDLRARGRMWGKCPCCIGCLTTDYFHAENFEGVGQEHLLCLNRGSSDTGPDWFAKAVADLAGAIVAAQSAGSKTPRTNLTAEKTQLPDSSAVRCPLDVQIWWGWKDGMVPRKGQLWFNKVIGAHPGAIRVTVHDVPDGDHTNLLGRADGIYRVYDMVQETGQHTGPFEPSGTERGNVKSSAG</sequence>
<gene>
    <name evidence="2" type="ORF">EHS25_003044</name>
</gene>
<evidence type="ECO:0008006" key="4">
    <source>
        <dbReference type="Google" id="ProtNLM"/>
    </source>
</evidence>
<feature type="region of interest" description="Disordered" evidence="1">
    <location>
        <begin position="205"/>
        <end position="226"/>
    </location>
</feature>
<dbReference type="OrthoDB" id="294702at2759"/>
<protein>
    <recommendedName>
        <fullName evidence="4">AB hydrolase-1 domain-containing protein</fullName>
    </recommendedName>
</protein>
<dbReference type="Proteomes" id="UP000279259">
    <property type="component" value="Unassembled WGS sequence"/>
</dbReference>